<evidence type="ECO:0000313" key="1">
    <source>
        <dbReference type="EMBL" id="CAG7836013.1"/>
    </source>
</evidence>
<accession>A0A8J2LI67</accession>
<evidence type="ECO:0000313" key="2">
    <source>
        <dbReference type="Proteomes" id="UP000708208"/>
    </source>
</evidence>
<keyword evidence="2" id="KW-1185">Reference proteome</keyword>
<comment type="caution">
    <text evidence="1">The sequence shown here is derived from an EMBL/GenBank/DDBJ whole genome shotgun (WGS) entry which is preliminary data.</text>
</comment>
<dbReference type="Proteomes" id="UP000708208">
    <property type="component" value="Unassembled WGS sequence"/>
</dbReference>
<gene>
    <name evidence="1" type="ORF">AFUS01_LOCUS45308</name>
</gene>
<reference evidence="1" key="1">
    <citation type="submission" date="2021-06" db="EMBL/GenBank/DDBJ databases">
        <authorList>
            <person name="Hodson N. C."/>
            <person name="Mongue J. A."/>
            <person name="Jaron S. K."/>
        </authorList>
    </citation>
    <scope>NUCLEOTIDE SEQUENCE</scope>
</reference>
<organism evidence="1 2">
    <name type="scientific">Allacma fusca</name>
    <dbReference type="NCBI Taxonomy" id="39272"/>
    <lineage>
        <taxon>Eukaryota</taxon>
        <taxon>Metazoa</taxon>
        <taxon>Ecdysozoa</taxon>
        <taxon>Arthropoda</taxon>
        <taxon>Hexapoda</taxon>
        <taxon>Collembola</taxon>
        <taxon>Symphypleona</taxon>
        <taxon>Sminthuridae</taxon>
        <taxon>Allacma</taxon>
    </lineage>
</organism>
<sequence length="235" mass="26478">MTLNKNYYRLLTYSFLFVIPLDPLINRSAAQIHMKNNAQPVKALFLQLKSQKLIRKRRSPVFERCNPEDEETHCVNEPGVKCMEQLGGSIYACLCDYFHTYSKTMTNESNMSERCLLNVFAPCNVGRVEEKCGDNMECVLDTLRITNDKYCRCLPGFAPTENAFGIPAYCERIIAVEDDDSENPPNEDFLLGTQPGRVRQCQGPFKSSIGDAVHGHDNGFFEFLPSLTCAILPGG</sequence>
<protein>
    <submittedName>
        <fullName evidence="1">Uncharacterized protein</fullName>
    </submittedName>
</protein>
<proteinExistence type="predicted"/>
<dbReference type="EMBL" id="CAJVCH010570845">
    <property type="protein sequence ID" value="CAG7836013.1"/>
    <property type="molecule type" value="Genomic_DNA"/>
</dbReference>
<dbReference type="AlphaFoldDB" id="A0A8J2LI67"/>
<name>A0A8J2LI67_9HEXA</name>